<dbReference type="Proteomes" id="UP000481153">
    <property type="component" value="Unassembled WGS sequence"/>
</dbReference>
<sequence>MTLVTSVLSALVLWSGVVSAQIDVQSTNSSTTLIVALAVGGGIVVIGAIAWFVWSRRRRQEGENRKTLTIVEFPAPAPAYARNHSTAAVARLKTDAYEEYRLGSSISNGAGRAAPAHSAISVSSPESSIVTRYDDFASNYSVVTGSVYGGESVVTETTDVHDKMSMISIPDDDVHLSRPQRNTFGRLNK</sequence>
<feature type="transmembrane region" description="Helical" evidence="1">
    <location>
        <begin position="30"/>
        <end position="54"/>
    </location>
</feature>
<keyword evidence="2" id="KW-0732">Signal</keyword>
<evidence type="ECO:0000256" key="1">
    <source>
        <dbReference type="SAM" id="Phobius"/>
    </source>
</evidence>
<accession>A0A6G0XGW2</accession>
<gene>
    <name evidence="3" type="ORF">Ae201684_004736</name>
</gene>
<feature type="chain" id="PRO_5026096661" evidence="2">
    <location>
        <begin position="21"/>
        <end position="189"/>
    </location>
</feature>
<organism evidence="3 4">
    <name type="scientific">Aphanomyces euteiches</name>
    <dbReference type="NCBI Taxonomy" id="100861"/>
    <lineage>
        <taxon>Eukaryota</taxon>
        <taxon>Sar</taxon>
        <taxon>Stramenopiles</taxon>
        <taxon>Oomycota</taxon>
        <taxon>Saprolegniomycetes</taxon>
        <taxon>Saprolegniales</taxon>
        <taxon>Verrucalvaceae</taxon>
        <taxon>Aphanomyces</taxon>
    </lineage>
</organism>
<keyword evidence="1" id="KW-0812">Transmembrane</keyword>
<name>A0A6G0XGW2_9STRA</name>
<keyword evidence="1" id="KW-1133">Transmembrane helix</keyword>
<evidence type="ECO:0000313" key="3">
    <source>
        <dbReference type="EMBL" id="KAF0739555.1"/>
    </source>
</evidence>
<dbReference type="AlphaFoldDB" id="A0A6G0XGW2"/>
<keyword evidence="4" id="KW-1185">Reference proteome</keyword>
<evidence type="ECO:0000313" key="4">
    <source>
        <dbReference type="Proteomes" id="UP000481153"/>
    </source>
</evidence>
<comment type="caution">
    <text evidence="3">The sequence shown here is derived from an EMBL/GenBank/DDBJ whole genome shotgun (WGS) entry which is preliminary data.</text>
</comment>
<dbReference type="VEuPathDB" id="FungiDB:AeMF1_016985"/>
<proteinExistence type="predicted"/>
<evidence type="ECO:0000256" key="2">
    <source>
        <dbReference type="SAM" id="SignalP"/>
    </source>
</evidence>
<keyword evidence="1" id="KW-0472">Membrane</keyword>
<dbReference type="EMBL" id="VJMJ01000063">
    <property type="protein sequence ID" value="KAF0739555.1"/>
    <property type="molecule type" value="Genomic_DNA"/>
</dbReference>
<feature type="signal peptide" evidence="2">
    <location>
        <begin position="1"/>
        <end position="20"/>
    </location>
</feature>
<reference evidence="3 4" key="1">
    <citation type="submission" date="2019-07" db="EMBL/GenBank/DDBJ databases">
        <title>Genomics analysis of Aphanomyces spp. identifies a new class of oomycete effector associated with host adaptation.</title>
        <authorList>
            <person name="Gaulin E."/>
        </authorList>
    </citation>
    <scope>NUCLEOTIDE SEQUENCE [LARGE SCALE GENOMIC DNA]</scope>
    <source>
        <strain evidence="3 4">ATCC 201684</strain>
    </source>
</reference>
<protein>
    <submittedName>
        <fullName evidence="3">Uncharacterized protein</fullName>
    </submittedName>
</protein>